<comment type="function">
    <text evidence="10">Ligand for members of the frizzled family of seven transmembrane receptors.</text>
</comment>
<dbReference type="FunFam" id="3.30.2460.20:FF:000001">
    <property type="entry name" value="Wnt homolog"/>
    <property type="match status" value="1"/>
</dbReference>
<organism evidence="11 12">
    <name type="scientific">Batillaria attramentaria</name>
    <dbReference type="NCBI Taxonomy" id="370345"/>
    <lineage>
        <taxon>Eukaryota</taxon>
        <taxon>Metazoa</taxon>
        <taxon>Spiralia</taxon>
        <taxon>Lophotrochozoa</taxon>
        <taxon>Mollusca</taxon>
        <taxon>Gastropoda</taxon>
        <taxon>Caenogastropoda</taxon>
        <taxon>Sorbeoconcha</taxon>
        <taxon>Cerithioidea</taxon>
        <taxon>Batillariidae</taxon>
        <taxon>Batillaria</taxon>
    </lineage>
</organism>
<keyword evidence="6 10" id="KW-0879">Wnt signaling pathway</keyword>
<accession>A0ABD0LAD1</accession>
<evidence type="ECO:0000313" key="12">
    <source>
        <dbReference type="Proteomes" id="UP001519460"/>
    </source>
</evidence>
<dbReference type="Pfam" id="PF00110">
    <property type="entry name" value="wnt"/>
    <property type="match status" value="1"/>
</dbReference>
<dbReference type="GO" id="GO:0016055">
    <property type="term" value="P:Wnt signaling pathway"/>
    <property type="evidence" value="ECO:0007669"/>
    <property type="project" value="UniProtKB-KW"/>
</dbReference>
<keyword evidence="3 10" id="KW-0217">Developmental protein</keyword>
<dbReference type="PANTHER" id="PTHR12027">
    <property type="entry name" value="WNT RELATED"/>
    <property type="match status" value="1"/>
</dbReference>
<evidence type="ECO:0000256" key="1">
    <source>
        <dbReference type="ARBA" id="ARBA00004498"/>
    </source>
</evidence>
<dbReference type="PANTHER" id="PTHR12027:SF77">
    <property type="entry name" value="PROTEIN WNT-5"/>
    <property type="match status" value="1"/>
</dbReference>
<evidence type="ECO:0000256" key="6">
    <source>
        <dbReference type="ARBA" id="ARBA00022687"/>
    </source>
</evidence>
<reference evidence="11 12" key="1">
    <citation type="journal article" date="2023" name="Sci. Data">
        <title>Genome assembly of the Korean intertidal mud-creeper Batillaria attramentaria.</title>
        <authorList>
            <person name="Patra A.K."/>
            <person name="Ho P.T."/>
            <person name="Jun S."/>
            <person name="Lee S.J."/>
            <person name="Kim Y."/>
            <person name="Won Y.J."/>
        </authorList>
    </citation>
    <scope>NUCLEOTIDE SEQUENCE [LARGE SCALE GENOMIC DNA]</scope>
    <source>
        <strain evidence="11">Wonlab-2016</strain>
    </source>
</reference>
<dbReference type="Proteomes" id="UP001519460">
    <property type="component" value="Unassembled WGS sequence"/>
</dbReference>
<keyword evidence="4" id="KW-0964">Secreted</keyword>
<keyword evidence="7" id="KW-1015">Disulfide bond</keyword>
<evidence type="ECO:0000256" key="10">
    <source>
        <dbReference type="RuleBase" id="RU003500"/>
    </source>
</evidence>
<dbReference type="AlphaFoldDB" id="A0ABD0LAD1"/>
<keyword evidence="12" id="KW-1185">Reference proteome</keyword>
<evidence type="ECO:0000256" key="4">
    <source>
        <dbReference type="ARBA" id="ARBA00022525"/>
    </source>
</evidence>
<dbReference type="InterPro" id="IPR018161">
    <property type="entry name" value="Wnt_CS"/>
</dbReference>
<comment type="caution">
    <text evidence="11">The sequence shown here is derived from an EMBL/GenBank/DDBJ whole genome shotgun (WGS) entry which is preliminary data.</text>
</comment>
<comment type="similarity">
    <text evidence="2 10">Belongs to the Wnt family.</text>
</comment>
<dbReference type="PROSITE" id="PS00246">
    <property type="entry name" value="WNT1"/>
    <property type="match status" value="1"/>
</dbReference>
<dbReference type="Gene3D" id="3.30.2460.20">
    <property type="match status" value="1"/>
</dbReference>
<evidence type="ECO:0000256" key="7">
    <source>
        <dbReference type="ARBA" id="ARBA00023157"/>
    </source>
</evidence>
<protein>
    <recommendedName>
        <fullName evidence="10">Protein Wnt</fullName>
    </recommendedName>
</protein>
<evidence type="ECO:0000256" key="5">
    <source>
        <dbReference type="ARBA" id="ARBA00022530"/>
    </source>
</evidence>
<name>A0ABD0LAD1_9CAEN</name>
<sequence>MLYDCDSGSVIRISSFVIAVYNYAKVACKCHGVSGSCSMKTCWQQLPTFREVGDRLKDRYDGATETKFNKRGTQLKRKNRRFNKPTKEDLIYLDQSPDYCEANSETGSLGTVGRECNRNSQGMDGCTLMCCGRGYNTFKRKLVERCNCKFYWCCYVRCKTCERIVDVQTCK</sequence>
<comment type="subcellular location">
    <subcellularLocation>
        <location evidence="1 10">Secreted</location>
        <location evidence="1 10">Extracellular space</location>
        <location evidence="1 10">Extracellular matrix</location>
    </subcellularLocation>
</comment>
<proteinExistence type="inferred from homology"/>
<dbReference type="InterPro" id="IPR005817">
    <property type="entry name" value="Wnt"/>
</dbReference>
<evidence type="ECO:0000256" key="3">
    <source>
        <dbReference type="ARBA" id="ARBA00022473"/>
    </source>
</evidence>
<evidence type="ECO:0000256" key="8">
    <source>
        <dbReference type="ARBA" id="ARBA00023180"/>
    </source>
</evidence>
<gene>
    <name evidence="11" type="ORF">BaRGS_00012593</name>
</gene>
<keyword evidence="5" id="KW-0272">Extracellular matrix</keyword>
<evidence type="ECO:0000313" key="11">
    <source>
        <dbReference type="EMBL" id="KAK7496183.1"/>
    </source>
</evidence>
<keyword evidence="9" id="KW-0449">Lipoprotein</keyword>
<dbReference type="InterPro" id="IPR043158">
    <property type="entry name" value="Wnt_C"/>
</dbReference>
<evidence type="ECO:0000256" key="9">
    <source>
        <dbReference type="ARBA" id="ARBA00023288"/>
    </source>
</evidence>
<dbReference type="SMART" id="SM00097">
    <property type="entry name" value="WNT1"/>
    <property type="match status" value="1"/>
</dbReference>
<dbReference type="EMBL" id="JACVVK020000069">
    <property type="protein sequence ID" value="KAK7496183.1"/>
    <property type="molecule type" value="Genomic_DNA"/>
</dbReference>
<evidence type="ECO:0000256" key="2">
    <source>
        <dbReference type="ARBA" id="ARBA00005683"/>
    </source>
</evidence>
<keyword evidence="8" id="KW-0325">Glycoprotein</keyword>